<dbReference type="EMBL" id="JAKOGI010002930">
    <property type="protein sequence ID" value="KAJ8421095.1"/>
    <property type="molecule type" value="Genomic_DNA"/>
</dbReference>
<accession>A0A9Q1GL61</accession>
<evidence type="ECO:0000313" key="3">
    <source>
        <dbReference type="Proteomes" id="UP001153076"/>
    </source>
</evidence>
<evidence type="ECO:0000313" key="2">
    <source>
        <dbReference type="EMBL" id="KAJ8421095.1"/>
    </source>
</evidence>
<proteinExistence type="predicted"/>
<sequence length="194" mass="22047">MKQYLKQMMCQKLNRLRVTTPPLDEEVLQTRNVIGSYAAMADPDEEYKWKPTKCNYCKMFGHTKEECRKKPLPRTDWRPILRQDPPHPSPTQPTTDEEGFVLVRKKAVASLHEEQSPTTQLQNSFNSLIEGEDPEIMHPRTEGGGHPLWKGSGLHSKQTANGKAKQLIHSEMATFGFWGGLTTRAGAELYGLEQ</sequence>
<keyword evidence="3" id="KW-1185">Reference proteome</keyword>
<feature type="compositionally biased region" description="Basic and acidic residues" evidence="1">
    <location>
        <begin position="76"/>
        <end position="85"/>
    </location>
</feature>
<feature type="region of interest" description="Disordered" evidence="1">
    <location>
        <begin position="76"/>
        <end position="97"/>
    </location>
</feature>
<name>A0A9Q1GL61_9CARY</name>
<dbReference type="AlphaFoldDB" id="A0A9Q1GL61"/>
<dbReference type="GO" id="GO:0008270">
    <property type="term" value="F:zinc ion binding"/>
    <property type="evidence" value="ECO:0007669"/>
    <property type="project" value="InterPro"/>
</dbReference>
<dbReference type="GO" id="GO:0003676">
    <property type="term" value="F:nucleic acid binding"/>
    <property type="evidence" value="ECO:0007669"/>
    <property type="project" value="InterPro"/>
</dbReference>
<dbReference type="OrthoDB" id="1098763at2759"/>
<dbReference type="Proteomes" id="UP001153076">
    <property type="component" value="Unassembled WGS sequence"/>
</dbReference>
<organism evidence="2 3">
    <name type="scientific">Carnegiea gigantea</name>
    <dbReference type="NCBI Taxonomy" id="171969"/>
    <lineage>
        <taxon>Eukaryota</taxon>
        <taxon>Viridiplantae</taxon>
        <taxon>Streptophyta</taxon>
        <taxon>Embryophyta</taxon>
        <taxon>Tracheophyta</taxon>
        <taxon>Spermatophyta</taxon>
        <taxon>Magnoliopsida</taxon>
        <taxon>eudicotyledons</taxon>
        <taxon>Gunneridae</taxon>
        <taxon>Pentapetalae</taxon>
        <taxon>Caryophyllales</taxon>
        <taxon>Cactineae</taxon>
        <taxon>Cactaceae</taxon>
        <taxon>Cactoideae</taxon>
        <taxon>Echinocereeae</taxon>
        <taxon>Carnegiea</taxon>
    </lineage>
</organism>
<dbReference type="InterPro" id="IPR036875">
    <property type="entry name" value="Znf_CCHC_sf"/>
</dbReference>
<reference evidence="2" key="1">
    <citation type="submission" date="2022-04" db="EMBL/GenBank/DDBJ databases">
        <title>Carnegiea gigantea Genome sequencing and assembly v2.</title>
        <authorList>
            <person name="Copetti D."/>
            <person name="Sanderson M.J."/>
            <person name="Burquez A."/>
            <person name="Wojciechowski M.F."/>
        </authorList>
    </citation>
    <scope>NUCLEOTIDE SEQUENCE</scope>
    <source>
        <strain evidence="2">SGP5-SGP5p</strain>
        <tissue evidence="2">Aerial part</tissue>
    </source>
</reference>
<evidence type="ECO:0000256" key="1">
    <source>
        <dbReference type="SAM" id="MobiDB-lite"/>
    </source>
</evidence>
<comment type="caution">
    <text evidence="2">The sequence shown here is derived from an EMBL/GenBank/DDBJ whole genome shotgun (WGS) entry which is preliminary data.</text>
</comment>
<protein>
    <submittedName>
        <fullName evidence="2">Uncharacterized protein</fullName>
    </submittedName>
</protein>
<gene>
    <name evidence="2" type="ORF">Cgig2_012956</name>
</gene>
<dbReference type="SUPFAM" id="SSF57756">
    <property type="entry name" value="Retrovirus zinc finger-like domains"/>
    <property type="match status" value="1"/>
</dbReference>